<dbReference type="CDD" id="cd05476">
    <property type="entry name" value="pepsin_A_like_plant"/>
    <property type="match status" value="1"/>
</dbReference>
<dbReference type="PANTHER" id="PTHR13683">
    <property type="entry name" value="ASPARTYL PROTEASES"/>
    <property type="match status" value="1"/>
</dbReference>
<evidence type="ECO:0000313" key="12">
    <source>
        <dbReference type="EMBL" id="CAF2110700.1"/>
    </source>
</evidence>
<evidence type="ECO:0000256" key="5">
    <source>
        <dbReference type="ARBA" id="ARBA00023180"/>
    </source>
</evidence>
<name>A0A816UMK3_BRANA</name>
<proteinExistence type="inferred from homology"/>
<gene>
    <name evidence="12" type="ORF">DARMORV10_C08P25140.1</name>
</gene>
<feature type="compositionally biased region" description="Polar residues" evidence="8">
    <location>
        <begin position="493"/>
        <end position="508"/>
    </location>
</feature>
<evidence type="ECO:0000256" key="4">
    <source>
        <dbReference type="ARBA" id="ARBA00022801"/>
    </source>
</evidence>
<keyword evidence="9" id="KW-0472">Membrane</keyword>
<dbReference type="Pfam" id="PF14543">
    <property type="entry name" value="TAXi_N"/>
    <property type="match status" value="1"/>
</dbReference>
<dbReference type="AlphaFoldDB" id="A0A816UMK3"/>
<comment type="similarity">
    <text evidence="1 7">Belongs to the peptidase A1 family.</text>
</comment>
<dbReference type="SUPFAM" id="SSF50630">
    <property type="entry name" value="Acid proteases"/>
    <property type="match status" value="1"/>
</dbReference>
<dbReference type="InterPro" id="IPR034161">
    <property type="entry name" value="Pepsin-like_plant"/>
</dbReference>
<evidence type="ECO:0000259" key="11">
    <source>
        <dbReference type="PROSITE" id="PS51767"/>
    </source>
</evidence>
<dbReference type="Proteomes" id="UP001295469">
    <property type="component" value="Chromosome C08"/>
</dbReference>
<keyword evidence="10" id="KW-0732">Signal</keyword>
<dbReference type="FunFam" id="2.40.70.10:FF:000030">
    <property type="entry name" value="Eukaryotic aspartyl protease family protein"/>
    <property type="match status" value="1"/>
</dbReference>
<dbReference type="InterPro" id="IPR033121">
    <property type="entry name" value="PEPTIDASE_A1"/>
</dbReference>
<protein>
    <submittedName>
        <fullName evidence="12">(rape) hypothetical protein</fullName>
    </submittedName>
</protein>
<dbReference type="InterPro" id="IPR001969">
    <property type="entry name" value="Aspartic_peptidase_AS"/>
</dbReference>
<dbReference type="Gene3D" id="2.40.70.10">
    <property type="entry name" value="Acid Proteases"/>
    <property type="match status" value="2"/>
</dbReference>
<keyword evidence="9" id="KW-1133">Transmembrane helix</keyword>
<keyword evidence="2 7" id="KW-0645">Protease</keyword>
<feature type="chain" id="PRO_5032956635" evidence="10">
    <location>
        <begin position="26"/>
        <end position="676"/>
    </location>
</feature>
<feature type="active site" evidence="6">
    <location>
        <position position="105"/>
    </location>
</feature>
<reference evidence="12" key="1">
    <citation type="submission" date="2021-01" db="EMBL/GenBank/DDBJ databases">
        <authorList>
            <consortium name="Genoscope - CEA"/>
            <person name="William W."/>
        </authorList>
    </citation>
    <scope>NUCLEOTIDE SEQUENCE</scope>
</reference>
<evidence type="ECO:0000256" key="7">
    <source>
        <dbReference type="RuleBase" id="RU000454"/>
    </source>
</evidence>
<feature type="transmembrane region" description="Helical" evidence="9">
    <location>
        <begin position="628"/>
        <end position="651"/>
    </location>
</feature>
<feature type="domain" description="Peptidase A1" evidence="11">
    <location>
        <begin position="87"/>
        <end position="470"/>
    </location>
</feature>
<evidence type="ECO:0000256" key="9">
    <source>
        <dbReference type="SAM" id="Phobius"/>
    </source>
</evidence>
<evidence type="ECO:0000256" key="1">
    <source>
        <dbReference type="ARBA" id="ARBA00007447"/>
    </source>
</evidence>
<evidence type="ECO:0000256" key="6">
    <source>
        <dbReference type="PIRSR" id="PIRSR601461-1"/>
    </source>
</evidence>
<dbReference type="FunFam" id="2.40.70.10:FF:000025">
    <property type="entry name" value="Aspartyl protease family protein"/>
    <property type="match status" value="1"/>
</dbReference>
<feature type="region of interest" description="Disordered" evidence="8">
    <location>
        <begin position="481"/>
        <end position="508"/>
    </location>
</feature>
<dbReference type="InterPro" id="IPR021109">
    <property type="entry name" value="Peptidase_aspartic_dom_sf"/>
</dbReference>
<dbReference type="PRINTS" id="PR00792">
    <property type="entry name" value="PEPSIN"/>
</dbReference>
<dbReference type="EMBL" id="HG994372">
    <property type="protein sequence ID" value="CAF2110700.1"/>
    <property type="molecule type" value="Genomic_DNA"/>
</dbReference>
<dbReference type="InterPro" id="IPR032861">
    <property type="entry name" value="TAXi_N"/>
</dbReference>
<dbReference type="GO" id="GO:0006508">
    <property type="term" value="P:proteolysis"/>
    <property type="evidence" value="ECO:0007669"/>
    <property type="project" value="UniProtKB-KW"/>
</dbReference>
<feature type="signal peptide" evidence="10">
    <location>
        <begin position="1"/>
        <end position="25"/>
    </location>
</feature>
<dbReference type="PANTHER" id="PTHR13683:SF824">
    <property type="entry name" value="PEPTIDASE A1 DOMAIN-CONTAINING PROTEIN"/>
    <property type="match status" value="1"/>
</dbReference>
<dbReference type="PROSITE" id="PS00141">
    <property type="entry name" value="ASP_PROTEASE"/>
    <property type="match status" value="1"/>
</dbReference>
<dbReference type="SMR" id="A0A816UMK3"/>
<evidence type="ECO:0000256" key="8">
    <source>
        <dbReference type="SAM" id="MobiDB-lite"/>
    </source>
</evidence>
<dbReference type="Pfam" id="PF23180">
    <property type="entry name" value="ALE2_N"/>
    <property type="match status" value="1"/>
</dbReference>
<sequence length="676" mass="74821">MALASIGAMFSLLIYLSLPCSNAAAENILHQSPPPADGSRRPMVFPLFLSQPNSSRSMSLLHRKLHSKSLPHSRMRLYDDILLNGYYTTRLWIGTPPQMFALIVDSGSTVTYVPCSDCEQCGKHQVIIKLISTMTSLKHLISWLFHQDPKFQPEMSTTYQPVKCNMDCHCDDDKEQCLYEREYAEHSSSKGVLGEDLISFGNESELTPHRAVFGCENVETGDLYSQRADGIIGLGQGDLSLVDQLVDKGLISNSFALCYGGMDLGGGSMVLGGFSYPSDMMFTDSDPDRRYVPKGLSFVLIGEWIRFNTIDSPYYNIDLTGIRVAGKDLLLDSRVFDGEHGVVLDSGTTYAYLPDAAFSAFEEALMREASPLKKIDGPDPNFKDTCFHVAPSNDASGLSTIFPSVEMVFKSGQSWLLSPENYLFRHSKVHGAYCLGVFPNGKDHTTLLGGIVVRNTLVVYDRENSKVGFLRTNCSELSDRLHIDDSAPPPATLPSNDSNPTLNTSSSLPGGEIQIGQINLDIQLTVNSSYLKPRMEELSKVLSKELDVKSSQVYISNLTSKGNNSLIRVVVVPTEPSSLFSNVTETSIVSRFTNHQIKLPDIFGNYELVSYTLEPSRKRARWVMKNTIVVMAILIVAVVVGLIAYGVWLMWKRKQASNPYIHVDEAIVAEQELLPL</sequence>
<dbReference type="InterPro" id="IPR032799">
    <property type="entry name" value="TAXi_C"/>
</dbReference>
<dbReference type="InterPro" id="IPR001461">
    <property type="entry name" value="Aspartic_peptidase_A1"/>
</dbReference>
<dbReference type="PROSITE" id="PS51767">
    <property type="entry name" value="PEPTIDASE_A1"/>
    <property type="match status" value="1"/>
</dbReference>
<keyword evidence="5" id="KW-0325">Glycoprotein</keyword>
<organism evidence="12">
    <name type="scientific">Brassica napus</name>
    <name type="common">Rape</name>
    <dbReference type="NCBI Taxonomy" id="3708"/>
    <lineage>
        <taxon>Eukaryota</taxon>
        <taxon>Viridiplantae</taxon>
        <taxon>Streptophyta</taxon>
        <taxon>Embryophyta</taxon>
        <taxon>Tracheophyta</taxon>
        <taxon>Spermatophyta</taxon>
        <taxon>Magnoliopsida</taxon>
        <taxon>eudicotyledons</taxon>
        <taxon>Gunneridae</taxon>
        <taxon>Pentapetalae</taxon>
        <taxon>rosids</taxon>
        <taxon>malvids</taxon>
        <taxon>Brassicales</taxon>
        <taxon>Brassicaceae</taxon>
        <taxon>Brassiceae</taxon>
        <taxon>Brassica</taxon>
    </lineage>
</organism>
<keyword evidence="3 7" id="KW-0064">Aspartyl protease</keyword>
<keyword evidence="4 7" id="KW-0378">Hydrolase</keyword>
<accession>A0A816UMK3</accession>
<evidence type="ECO:0000256" key="10">
    <source>
        <dbReference type="SAM" id="SignalP"/>
    </source>
</evidence>
<keyword evidence="9" id="KW-0812">Transmembrane</keyword>
<dbReference type="InterPro" id="IPR057597">
    <property type="entry name" value="ALE2_N"/>
</dbReference>
<feature type="active site" evidence="6">
    <location>
        <position position="345"/>
    </location>
</feature>
<evidence type="ECO:0000256" key="3">
    <source>
        <dbReference type="ARBA" id="ARBA00022750"/>
    </source>
</evidence>
<dbReference type="GO" id="GO:0004190">
    <property type="term" value="F:aspartic-type endopeptidase activity"/>
    <property type="evidence" value="ECO:0007669"/>
    <property type="project" value="UniProtKB-KW"/>
</dbReference>
<evidence type="ECO:0000256" key="2">
    <source>
        <dbReference type="ARBA" id="ARBA00022670"/>
    </source>
</evidence>
<dbReference type="Pfam" id="PF14541">
    <property type="entry name" value="TAXi_C"/>
    <property type="match status" value="1"/>
</dbReference>